<accession>A0A9N9Q2C8</accession>
<protein>
    <submittedName>
        <fullName evidence="2">Uncharacterized protein</fullName>
    </submittedName>
</protein>
<evidence type="ECO:0000313" key="3">
    <source>
        <dbReference type="Proteomes" id="UP000701801"/>
    </source>
</evidence>
<dbReference type="OrthoDB" id="10428053at2759"/>
<feature type="compositionally biased region" description="Low complexity" evidence="1">
    <location>
        <begin position="1"/>
        <end position="16"/>
    </location>
</feature>
<reference evidence="2" key="1">
    <citation type="submission" date="2021-07" db="EMBL/GenBank/DDBJ databases">
        <authorList>
            <person name="Durling M."/>
        </authorList>
    </citation>
    <scope>NUCLEOTIDE SEQUENCE</scope>
</reference>
<comment type="caution">
    <text evidence="2">The sequence shown here is derived from an EMBL/GenBank/DDBJ whole genome shotgun (WGS) entry which is preliminary data.</text>
</comment>
<dbReference type="Proteomes" id="UP000701801">
    <property type="component" value="Unassembled WGS sequence"/>
</dbReference>
<keyword evidence="3" id="KW-1185">Reference proteome</keyword>
<organism evidence="2 3">
    <name type="scientific">Hymenoscyphus albidus</name>
    <dbReference type="NCBI Taxonomy" id="595503"/>
    <lineage>
        <taxon>Eukaryota</taxon>
        <taxon>Fungi</taxon>
        <taxon>Dikarya</taxon>
        <taxon>Ascomycota</taxon>
        <taxon>Pezizomycotina</taxon>
        <taxon>Leotiomycetes</taxon>
        <taxon>Helotiales</taxon>
        <taxon>Helotiaceae</taxon>
        <taxon>Hymenoscyphus</taxon>
    </lineage>
</organism>
<proteinExistence type="predicted"/>
<evidence type="ECO:0000256" key="1">
    <source>
        <dbReference type="SAM" id="MobiDB-lite"/>
    </source>
</evidence>
<gene>
    <name evidence="2" type="ORF">HYALB_00000840</name>
</gene>
<evidence type="ECO:0000313" key="2">
    <source>
        <dbReference type="EMBL" id="CAG8970861.1"/>
    </source>
</evidence>
<name>A0A9N9Q2C8_9HELO</name>
<feature type="region of interest" description="Disordered" evidence="1">
    <location>
        <begin position="84"/>
        <end position="103"/>
    </location>
</feature>
<feature type="region of interest" description="Disordered" evidence="1">
    <location>
        <begin position="1"/>
        <end position="35"/>
    </location>
</feature>
<sequence>MAMKQETQQDTTNDDTVVGNATPPSGCKSNRSVDTQEPQLPCVNVQCAMCNVQSGNVSHSPGSTDSDAPLADALLAIPLFPSRNRRRSIADSDRPSDLLVAST</sequence>
<dbReference type="EMBL" id="CAJVRM010000003">
    <property type="protein sequence ID" value="CAG8970861.1"/>
    <property type="molecule type" value="Genomic_DNA"/>
</dbReference>
<dbReference type="AlphaFoldDB" id="A0A9N9Q2C8"/>